<feature type="transmembrane region" description="Helical" evidence="8">
    <location>
        <begin position="91"/>
        <end position="116"/>
    </location>
</feature>
<evidence type="ECO:0000256" key="2">
    <source>
        <dbReference type="ARBA" id="ARBA00007069"/>
    </source>
</evidence>
<keyword evidence="5 8" id="KW-0812">Transmembrane</keyword>
<evidence type="ECO:0000256" key="5">
    <source>
        <dbReference type="ARBA" id="ARBA00022692"/>
    </source>
</evidence>
<dbReference type="Gene3D" id="1.10.3720.10">
    <property type="entry name" value="MetI-like"/>
    <property type="match status" value="1"/>
</dbReference>
<organism evidence="10 11">
    <name type="scientific">Grimontia marina</name>
    <dbReference type="NCBI Taxonomy" id="646534"/>
    <lineage>
        <taxon>Bacteria</taxon>
        <taxon>Pseudomonadati</taxon>
        <taxon>Pseudomonadota</taxon>
        <taxon>Gammaproteobacteria</taxon>
        <taxon>Vibrionales</taxon>
        <taxon>Vibrionaceae</taxon>
        <taxon>Grimontia</taxon>
    </lineage>
</organism>
<comment type="subcellular location">
    <subcellularLocation>
        <location evidence="1 8">Cell membrane</location>
        <topology evidence="1 8">Multi-pass membrane protein</topology>
    </subcellularLocation>
</comment>
<feature type="transmembrane region" description="Helical" evidence="8">
    <location>
        <begin position="241"/>
        <end position="263"/>
    </location>
</feature>
<keyword evidence="7 8" id="KW-0472">Membrane</keyword>
<keyword evidence="6 8" id="KW-1133">Transmembrane helix</keyword>
<evidence type="ECO:0000256" key="6">
    <source>
        <dbReference type="ARBA" id="ARBA00022989"/>
    </source>
</evidence>
<gene>
    <name evidence="10" type="primary">ydcU</name>
    <name evidence="10" type="ORF">GMA8713_03883</name>
</gene>
<keyword evidence="3 8" id="KW-0813">Transport</keyword>
<evidence type="ECO:0000256" key="1">
    <source>
        <dbReference type="ARBA" id="ARBA00004651"/>
    </source>
</evidence>
<evidence type="ECO:0000256" key="4">
    <source>
        <dbReference type="ARBA" id="ARBA00022475"/>
    </source>
</evidence>
<dbReference type="RefSeq" id="WP_062713282.1">
    <property type="nucleotide sequence ID" value="NZ_CAWRCI010000045.1"/>
</dbReference>
<evidence type="ECO:0000313" key="11">
    <source>
        <dbReference type="Proteomes" id="UP000073601"/>
    </source>
</evidence>
<evidence type="ECO:0000256" key="3">
    <source>
        <dbReference type="ARBA" id="ARBA00022448"/>
    </source>
</evidence>
<dbReference type="PANTHER" id="PTHR42929:SF1">
    <property type="entry name" value="INNER MEMBRANE ABC TRANSPORTER PERMEASE PROTEIN YDCU-RELATED"/>
    <property type="match status" value="1"/>
</dbReference>
<evidence type="ECO:0000256" key="7">
    <source>
        <dbReference type="ARBA" id="ARBA00023136"/>
    </source>
</evidence>
<keyword evidence="11" id="KW-1185">Reference proteome</keyword>
<evidence type="ECO:0000256" key="8">
    <source>
        <dbReference type="RuleBase" id="RU363032"/>
    </source>
</evidence>
<feature type="domain" description="ABC transmembrane type-1" evidence="9">
    <location>
        <begin position="92"/>
        <end position="307"/>
    </location>
</feature>
<sequence length="318" mass="34673">MNHQASTVTTPSAAPKGFLVSFSDLLWRKPSVLLAILLGPPVLWLGVVYLGSLFALLIQSFFSIDEFTGLIQYEFTLKTYGELFSAANLDIIVRTVSMAAFVTVGAAIIAFPVAYFAARYAHGKWKALFYLGVMLPLWSSYLVKVYAWKLILAKEGILNWLLTQLHLDALLNAYLSIPIIGGNSLSVSYTGTFLVFLYVWLPFMILPLQASLERVPSSMLEASSDLGAKPLQTFRHVLLPLALPGMVAGSIFTFSLTLGDYIIPQIIGSSRLFIGQAVYSHQGTAGNIPLAAAFSVVPIVIMGFYLMGAKRMGAFNAL</sequence>
<feature type="transmembrane region" description="Helical" evidence="8">
    <location>
        <begin position="284"/>
        <end position="308"/>
    </location>
</feature>
<reference evidence="11" key="1">
    <citation type="submission" date="2016-02" db="EMBL/GenBank/DDBJ databases">
        <authorList>
            <person name="Rodrigo-Torres Lidia"/>
            <person name="Arahal R.David."/>
        </authorList>
    </citation>
    <scope>NUCLEOTIDE SEQUENCE [LARGE SCALE GENOMIC DNA]</scope>
    <source>
        <strain evidence="11">CECT 8713</strain>
    </source>
</reference>
<dbReference type="GO" id="GO:0005886">
    <property type="term" value="C:plasma membrane"/>
    <property type="evidence" value="ECO:0007669"/>
    <property type="project" value="UniProtKB-SubCell"/>
</dbReference>
<accession>A0A128FH15</accession>
<dbReference type="PROSITE" id="PS50928">
    <property type="entry name" value="ABC_TM1"/>
    <property type="match status" value="1"/>
</dbReference>
<dbReference type="GO" id="GO:0055085">
    <property type="term" value="P:transmembrane transport"/>
    <property type="evidence" value="ECO:0007669"/>
    <property type="project" value="InterPro"/>
</dbReference>
<protein>
    <submittedName>
        <fullName evidence="10">Inner membrane ABC transporter permease protein YdcU</fullName>
    </submittedName>
</protein>
<dbReference type="AlphaFoldDB" id="A0A128FH15"/>
<feature type="transmembrane region" description="Helical" evidence="8">
    <location>
        <begin position="187"/>
        <end position="210"/>
    </location>
</feature>
<comment type="similarity">
    <text evidence="2">Belongs to the binding-protein-dependent transport system permease family. CysTW subfamily.</text>
</comment>
<evidence type="ECO:0000259" key="9">
    <source>
        <dbReference type="PROSITE" id="PS50928"/>
    </source>
</evidence>
<keyword evidence="4" id="KW-1003">Cell membrane</keyword>
<feature type="transmembrane region" description="Helical" evidence="8">
    <location>
        <begin position="32"/>
        <end position="58"/>
    </location>
</feature>
<name>A0A128FH15_9GAMM</name>
<feature type="transmembrane region" description="Helical" evidence="8">
    <location>
        <begin position="128"/>
        <end position="151"/>
    </location>
</feature>
<evidence type="ECO:0000313" key="10">
    <source>
        <dbReference type="EMBL" id="CZF85850.1"/>
    </source>
</evidence>
<dbReference type="SUPFAM" id="SSF161098">
    <property type="entry name" value="MetI-like"/>
    <property type="match status" value="1"/>
</dbReference>
<dbReference type="InterPro" id="IPR000515">
    <property type="entry name" value="MetI-like"/>
</dbReference>
<dbReference type="CDD" id="cd06261">
    <property type="entry name" value="TM_PBP2"/>
    <property type="match status" value="1"/>
</dbReference>
<dbReference type="Proteomes" id="UP000073601">
    <property type="component" value="Unassembled WGS sequence"/>
</dbReference>
<proteinExistence type="inferred from homology"/>
<dbReference type="PANTHER" id="PTHR42929">
    <property type="entry name" value="INNER MEMBRANE ABC TRANSPORTER PERMEASE PROTEIN YDCU-RELATED-RELATED"/>
    <property type="match status" value="1"/>
</dbReference>
<dbReference type="OrthoDB" id="9807047at2"/>
<dbReference type="EMBL" id="FIZY01000045">
    <property type="protein sequence ID" value="CZF85850.1"/>
    <property type="molecule type" value="Genomic_DNA"/>
</dbReference>
<dbReference type="InterPro" id="IPR035906">
    <property type="entry name" value="MetI-like_sf"/>
</dbReference>
<dbReference type="Pfam" id="PF00528">
    <property type="entry name" value="BPD_transp_1"/>
    <property type="match status" value="1"/>
</dbReference>